<evidence type="ECO:0000259" key="4">
    <source>
        <dbReference type="Pfam" id="PF01232"/>
    </source>
</evidence>
<dbReference type="GO" id="GO:0008926">
    <property type="term" value="F:mannitol-1-phosphate 5-dehydrogenase activity"/>
    <property type="evidence" value="ECO:0007669"/>
    <property type="project" value="UniProtKB-EC"/>
</dbReference>
<dbReference type="NCBIfam" id="NF002969">
    <property type="entry name" value="PRK03643.1"/>
    <property type="match status" value="1"/>
</dbReference>
<evidence type="ECO:0000259" key="5">
    <source>
        <dbReference type="Pfam" id="PF08125"/>
    </source>
</evidence>
<dbReference type="AlphaFoldDB" id="A0A948T3F0"/>
<keyword evidence="1" id="KW-0560">Oxidoreductase</keyword>
<evidence type="ECO:0000313" key="7">
    <source>
        <dbReference type="Proteomes" id="UP000713596"/>
    </source>
</evidence>
<dbReference type="InterPro" id="IPR013131">
    <property type="entry name" value="Mannitol_DH_N"/>
</dbReference>
<dbReference type="PANTHER" id="PTHR30524">
    <property type="entry name" value="MANNITOL-1-PHOSPHATE 5-DEHYDROGENASE"/>
    <property type="match status" value="1"/>
</dbReference>
<evidence type="ECO:0000256" key="1">
    <source>
        <dbReference type="ARBA" id="ARBA00023002"/>
    </source>
</evidence>
<dbReference type="PANTHER" id="PTHR30524:SF0">
    <property type="entry name" value="ALTRONATE OXIDOREDUCTASE-RELATED"/>
    <property type="match status" value="1"/>
</dbReference>
<dbReference type="Gene3D" id="3.40.50.720">
    <property type="entry name" value="NAD(P)-binding Rossmann-like Domain"/>
    <property type="match status" value="1"/>
</dbReference>
<dbReference type="Pfam" id="PF01232">
    <property type="entry name" value="Mannitol_dh"/>
    <property type="match status" value="1"/>
</dbReference>
<dbReference type="EMBL" id="JAHLFP010000061">
    <property type="protein sequence ID" value="MBU3806624.1"/>
    <property type="molecule type" value="Genomic_DNA"/>
</dbReference>
<dbReference type="Pfam" id="PF08125">
    <property type="entry name" value="Mannitol_dh_C"/>
    <property type="match status" value="1"/>
</dbReference>
<dbReference type="Proteomes" id="UP000713596">
    <property type="component" value="Unassembled WGS sequence"/>
</dbReference>
<evidence type="ECO:0000313" key="6">
    <source>
        <dbReference type="EMBL" id="MBU3806624.1"/>
    </source>
</evidence>
<organism evidence="6 7">
    <name type="scientific">Candidatus Allofournierella pullistercoris</name>
    <dbReference type="NCBI Taxonomy" id="2838597"/>
    <lineage>
        <taxon>Bacteria</taxon>
        <taxon>Bacillati</taxon>
        <taxon>Bacillota</taxon>
        <taxon>Clostridia</taxon>
        <taxon>Eubacteriales</taxon>
        <taxon>Oscillospiraceae</taxon>
        <taxon>Allofournierella</taxon>
    </lineage>
</organism>
<dbReference type="SUPFAM" id="SSF48179">
    <property type="entry name" value="6-phosphogluconate dehydrogenase C-terminal domain-like"/>
    <property type="match status" value="1"/>
</dbReference>
<keyword evidence="2" id="KW-0520">NAD</keyword>
<protein>
    <submittedName>
        <fullName evidence="6">Tagaturonate reductase</fullName>
    </submittedName>
</protein>
<dbReference type="GO" id="GO:0019698">
    <property type="term" value="P:D-galacturonate catabolic process"/>
    <property type="evidence" value="ECO:0007669"/>
    <property type="project" value="TreeGrafter"/>
</dbReference>
<sequence>MEQLNYQTLKQQGYSGYYLEQAPERVLQFGEGNFLRAFVEDFIDQMNEKAGFNGKVVLCQPIANGLADLINQQQGLYNLYLRGMEQGQPVERQRLISCVSRCINPYQDFQSLLDCAANPELRFIVSNTTEAGIVYDPACKLEDKPASSFPGKLTQFLYQRFLNKLPGFIILSCELIDNNGKELLACVKQYIDQWQLPAEFAQWVEEENQFCSTLVDRIVTGYPRQQAEQLCQQLGYQDNLLDTGEVFGFWVIEGPQSILQEFPVQQANLPILVVDDHTPYKKRKVRILNGAHTSMVLAAYLAGMDIVRDCMQDSVVRRYIERTIQQEVIPTLPLPKQELADFAAAVTDRFANPYIDHSLLAISLNSTSKWRARVLPSLLDYNQKFGYLPRCIVFSFAAYLAFYHHGHTLENGVLLANRGEQVYSIQDDAWVLEFFLAHHGDSKEQLVQAVCENQRMWGQDLSRIPGFADMVVQDLCQIEQRGMYGAMQNLLEEDEQ</sequence>
<dbReference type="InterPro" id="IPR013328">
    <property type="entry name" value="6PGD_dom2"/>
</dbReference>
<evidence type="ECO:0000256" key="2">
    <source>
        <dbReference type="ARBA" id="ARBA00023027"/>
    </source>
</evidence>
<dbReference type="InterPro" id="IPR013118">
    <property type="entry name" value="Mannitol_DH_C"/>
</dbReference>
<dbReference type="GO" id="GO:0009026">
    <property type="term" value="F:tagaturonate reductase activity"/>
    <property type="evidence" value="ECO:0007669"/>
    <property type="project" value="TreeGrafter"/>
</dbReference>
<accession>A0A948T3F0</accession>
<dbReference type="SUPFAM" id="SSF51735">
    <property type="entry name" value="NAD(P)-binding Rossmann-fold domains"/>
    <property type="match status" value="1"/>
</dbReference>
<gene>
    <name evidence="6" type="ORF">H9882_07015</name>
</gene>
<proteinExistence type="predicted"/>
<dbReference type="Gene3D" id="1.10.1040.10">
    <property type="entry name" value="N-(1-d-carboxylethyl)-l-norvaline Dehydrogenase, domain 2"/>
    <property type="match status" value="1"/>
</dbReference>
<reference evidence="6" key="2">
    <citation type="submission" date="2021-04" db="EMBL/GenBank/DDBJ databases">
        <authorList>
            <person name="Gilroy R."/>
        </authorList>
    </citation>
    <scope>NUCLEOTIDE SEQUENCE</scope>
    <source>
        <strain evidence="6">B5_2728</strain>
    </source>
</reference>
<name>A0A948T3F0_9FIRM</name>
<dbReference type="GO" id="GO:0005829">
    <property type="term" value="C:cytosol"/>
    <property type="evidence" value="ECO:0007669"/>
    <property type="project" value="TreeGrafter"/>
</dbReference>
<feature type="domain" description="Mannitol dehydrogenase C-terminal" evidence="5">
    <location>
        <begin position="278"/>
        <end position="478"/>
    </location>
</feature>
<feature type="domain" description="Mannitol dehydrogenase N-terminal" evidence="4">
    <location>
        <begin position="25"/>
        <end position="258"/>
    </location>
</feature>
<evidence type="ECO:0000256" key="3">
    <source>
        <dbReference type="ARBA" id="ARBA00048615"/>
    </source>
</evidence>
<dbReference type="GO" id="GO:0019592">
    <property type="term" value="P:mannitol catabolic process"/>
    <property type="evidence" value="ECO:0007669"/>
    <property type="project" value="TreeGrafter"/>
</dbReference>
<comment type="catalytic activity">
    <reaction evidence="3">
        <text>D-mannitol 1-phosphate + NAD(+) = beta-D-fructose 6-phosphate + NADH + H(+)</text>
        <dbReference type="Rhea" id="RHEA:19661"/>
        <dbReference type="ChEBI" id="CHEBI:15378"/>
        <dbReference type="ChEBI" id="CHEBI:57540"/>
        <dbReference type="ChEBI" id="CHEBI:57634"/>
        <dbReference type="ChEBI" id="CHEBI:57945"/>
        <dbReference type="ChEBI" id="CHEBI:61381"/>
        <dbReference type="EC" id="1.1.1.17"/>
    </reaction>
</comment>
<comment type="caution">
    <text evidence="6">The sequence shown here is derived from an EMBL/GenBank/DDBJ whole genome shotgun (WGS) entry which is preliminary data.</text>
</comment>
<dbReference type="InterPro" id="IPR036291">
    <property type="entry name" value="NAD(P)-bd_dom_sf"/>
</dbReference>
<reference evidence="6" key="1">
    <citation type="journal article" date="2021" name="PeerJ">
        <title>Extensive microbial diversity within the chicken gut microbiome revealed by metagenomics and culture.</title>
        <authorList>
            <person name="Gilroy R."/>
            <person name="Ravi A."/>
            <person name="Getino M."/>
            <person name="Pursley I."/>
            <person name="Horton D.L."/>
            <person name="Alikhan N.F."/>
            <person name="Baker D."/>
            <person name="Gharbi K."/>
            <person name="Hall N."/>
            <person name="Watson M."/>
            <person name="Adriaenssens E.M."/>
            <person name="Foster-Nyarko E."/>
            <person name="Jarju S."/>
            <person name="Secka A."/>
            <person name="Antonio M."/>
            <person name="Oren A."/>
            <person name="Chaudhuri R.R."/>
            <person name="La Ragione R."/>
            <person name="Hildebrand F."/>
            <person name="Pallen M.J."/>
        </authorList>
    </citation>
    <scope>NUCLEOTIDE SEQUENCE</scope>
    <source>
        <strain evidence="6">B5_2728</strain>
    </source>
</reference>
<dbReference type="InterPro" id="IPR008927">
    <property type="entry name" value="6-PGluconate_DH-like_C_sf"/>
</dbReference>